<dbReference type="RefSeq" id="WP_092785635.1">
    <property type="nucleotide sequence ID" value="NZ_FNAP01000006.1"/>
</dbReference>
<feature type="signal peptide" evidence="1">
    <location>
        <begin position="1"/>
        <end position="23"/>
    </location>
</feature>
<keyword evidence="1" id="KW-0732">Signal</keyword>
<sequence>MVRFCLALAVGLSLGLAGNAARADDPLADCLRAPLADDLAAKVAFQDALRDLIAVQRPDLGALASLNRDRQVTLAKARTIRLDWLAAADPDRLRPLSADGTPWRSFAWEREDEAALRDADARYTTVSIRAEALTRRSDGHPDWPALRAHMRTTLSGDDWFRTLVARGRDSAAATDAALRACFGQQAPADANQ</sequence>
<evidence type="ECO:0000313" key="3">
    <source>
        <dbReference type="Proteomes" id="UP000199412"/>
    </source>
</evidence>
<keyword evidence="3" id="KW-1185">Reference proteome</keyword>
<feature type="chain" id="PRO_5011472043" evidence="1">
    <location>
        <begin position="24"/>
        <end position="192"/>
    </location>
</feature>
<reference evidence="2 3" key="1">
    <citation type="submission" date="2016-10" db="EMBL/GenBank/DDBJ databases">
        <authorList>
            <person name="de Groot N.N."/>
        </authorList>
    </citation>
    <scope>NUCLEOTIDE SEQUENCE [LARGE SCALE GENOMIC DNA]</scope>
    <source>
        <strain evidence="2 3">ATCC 700224</strain>
    </source>
</reference>
<dbReference type="EMBL" id="FNAP01000006">
    <property type="protein sequence ID" value="SDE39674.1"/>
    <property type="molecule type" value="Genomic_DNA"/>
</dbReference>
<proteinExistence type="predicted"/>
<protein>
    <submittedName>
        <fullName evidence="2">Uncharacterized protein</fullName>
    </submittedName>
</protein>
<organism evidence="2 3">
    <name type="scientific">Rhodospira trueperi</name>
    <dbReference type="NCBI Taxonomy" id="69960"/>
    <lineage>
        <taxon>Bacteria</taxon>
        <taxon>Pseudomonadati</taxon>
        <taxon>Pseudomonadota</taxon>
        <taxon>Alphaproteobacteria</taxon>
        <taxon>Rhodospirillales</taxon>
        <taxon>Rhodospirillaceae</taxon>
        <taxon>Rhodospira</taxon>
    </lineage>
</organism>
<evidence type="ECO:0000256" key="1">
    <source>
        <dbReference type="SAM" id="SignalP"/>
    </source>
</evidence>
<dbReference type="AlphaFoldDB" id="A0A1G7CJU9"/>
<dbReference type="OrthoDB" id="7361980at2"/>
<accession>A0A1G7CJU9</accession>
<evidence type="ECO:0000313" key="2">
    <source>
        <dbReference type="EMBL" id="SDE39674.1"/>
    </source>
</evidence>
<gene>
    <name evidence="2" type="ORF">SAMN05421720_106113</name>
</gene>
<name>A0A1G7CJU9_9PROT</name>
<dbReference type="Proteomes" id="UP000199412">
    <property type="component" value="Unassembled WGS sequence"/>
</dbReference>